<dbReference type="Proteomes" id="UP000233551">
    <property type="component" value="Unassembled WGS sequence"/>
</dbReference>
<gene>
    <name evidence="2" type="ORF">CRG98_008666</name>
</gene>
<evidence type="ECO:0000259" key="1">
    <source>
        <dbReference type="Pfam" id="PF03476"/>
    </source>
</evidence>
<dbReference type="STRING" id="22663.A0A2I0KRM4"/>
<sequence length="246" mass="26785">MAATVSSLFIYPIKSCRGISAPAAPLTPTGLRWDRQWLVVNSKGRAYTQRVEPKLALVVPELPNDAFSEDWVPSANSYLVLTAPGMSPLKVSLSQPGQITEGVSVWEWSGSALDEGEEAAKWFSDYLGKPSRLVRFNDDSQTRPVDAKYAPGHKVMFSDEYPFLLISQLPTINQETGIAGSEPTETLKTFRSDKALRPTGKQQGQTYFGQNLVLKESLAGVKGKIIKVGDPVNVLKMVSSPAEAAV</sequence>
<dbReference type="AlphaFoldDB" id="A0A2I0KRM4"/>
<dbReference type="InterPro" id="IPR005303">
    <property type="entry name" value="MOCOS_middle"/>
</dbReference>
<dbReference type="Pfam" id="PF03476">
    <property type="entry name" value="MOSC_N"/>
    <property type="match status" value="1"/>
</dbReference>
<feature type="domain" description="Molybdenum cofactor sulfurase middle" evidence="1">
    <location>
        <begin position="3"/>
        <end position="130"/>
    </location>
</feature>
<evidence type="ECO:0000313" key="2">
    <source>
        <dbReference type="EMBL" id="PKI70933.1"/>
    </source>
</evidence>
<dbReference type="PANTHER" id="PTHR14237:SF19">
    <property type="entry name" value="MITOCHONDRIAL AMIDOXIME REDUCING COMPONENT 1"/>
    <property type="match status" value="1"/>
</dbReference>
<evidence type="ECO:0000313" key="3">
    <source>
        <dbReference type="Proteomes" id="UP000233551"/>
    </source>
</evidence>
<name>A0A2I0KRM4_PUNGR</name>
<comment type="caution">
    <text evidence="2">The sequence shown here is derived from an EMBL/GenBank/DDBJ whole genome shotgun (WGS) entry which is preliminary data.</text>
</comment>
<keyword evidence="3" id="KW-1185">Reference proteome</keyword>
<dbReference type="PANTHER" id="PTHR14237">
    <property type="entry name" value="MOLYBDOPTERIN COFACTOR SULFURASE MOSC"/>
    <property type="match status" value="1"/>
</dbReference>
<accession>A0A2I0KRM4</accession>
<reference evidence="2 3" key="1">
    <citation type="submission" date="2017-11" db="EMBL/GenBank/DDBJ databases">
        <title>De-novo sequencing of pomegranate (Punica granatum L.) genome.</title>
        <authorList>
            <person name="Akparov Z."/>
            <person name="Amiraslanov A."/>
            <person name="Hajiyeva S."/>
            <person name="Abbasov M."/>
            <person name="Kaur K."/>
            <person name="Hamwieh A."/>
            <person name="Solovyev V."/>
            <person name="Salamov A."/>
            <person name="Braich B."/>
            <person name="Kosarev P."/>
            <person name="Mahmoud A."/>
            <person name="Hajiyev E."/>
            <person name="Babayeva S."/>
            <person name="Izzatullayeva V."/>
            <person name="Mammadov A."/>
            <person name="Mammadov A."/>
            <person name="Sharifova S."/>
            <person name="Ojaghi J."/>
            <person name="Eynullazada K."/>
            <person name="Bayramov B."/>
            <person name="Abdulazimova A."/>
            <person name="Shahmuradov I."/>
        </authorList>
    </citation>
    <scope>NUCLEOTIDE SEQUENCE [LARGE SCALE GENOMIC DNA]</scope>
    <source>
        <strain evidence="3">cv. AG2017</strain>
        <tissue evidence="2">Leaf</tissue>
    </source>
</reference>
<organism evidence="2 3">
    <name type="scientific">Punica granatum</name>
    <name type="common">Pomegranate</name>
    <dbReference type="NCBI Taxonomy" id="22663"/>
    <lineage>
        <taxon>Eukaryota</taxon>
        <taxon>Viridiplantae</taxon>
        <taxon>Streptophyta</taxon>
        <taxon>Embryophyta</taxon>
        <taxon>Tracheophyta</taxon>
        <taxon>Spermatophyta</taxon>
        <taxon>Magnoliopsida</taxon>
        <taxon>eudicotyledons</taxon>
        <taxon>Gunneridae</taxon>
        <taxon>Pentapetalae</taxon>
        <taxon>rosids</taxon>
        <taxon>malvids</taxon>
        <taxon>Myrtales</taxon>
        <taxon>Lythraceae</taxon>
        <taxon>Punica</taxon>
    </lineage>
</organism>
<proteinExistence type="predicted"/>
<dbReference type="SUPFAM" id="SSF141673">
    <property type="entry name" value="MOSC N-terminal domain-like"/>
    <property type="match status" value="1"/>
</dbReference>
<protein>
    <recommendedName>
        <fullName evidence="1">Molybdenum cofactor sulfurase middle domain-containing protein</fullName>
    </recommendedName>
</protein>
<dbReference type="EMBL" id="PGOL01000414">
    <property type="protein sequence ID" value="PKI70933.1"/>
    <property type="molecule type" value="Genomic_DNA"/>
</dbReference>